<dbReference type="SMART" id="SM00646">
    <property type="entry name" value="Ami_3"/>
    <property type="match status" value="1"/>
</dbReference>
<dbReference type="SUPFAM" id="SSF53187">
    <property type="entry name" value="Zn-dependent exopeptidases"/>
    <property type="match status" value="1"/>
</dbReference>
<keyword evidence="1 5" id="KW-0378">Hydrolase</keyword>
<reference evidence="5 6" key="1">
    <citation type="submission" date="2021-03" db="EMBL/GenBank/DDBJ databases">
        <title>Sequencing the genomes of 1000 actinobacteria strains.</title>
        <authorList>
            <person name="Klenk H.-P."/>
        </authorList>
    </citation>
    <scope>NUCLEOTIDE SEQUENCE [LARGE SCALE GENOMIC DNA]</scope>
    <source>
        <strain evidence="5 6">DSM 45256</strain>
    </source>
</reference>
<organism evidence="5 6">
    <name type="scientific">Pseudonocardia parietis</name>
    <dbReference type="NCBI Taxonomy" id="570936"/>
    <lineage>
        <taxon>Bacteria</taxon>
        <taxon>Bacillati</taxon>
        <taxon>Actinomycetota</taxon>
        <taxon>Actinomycetes</taxon>
        <taxon>Pseudonocardiales</taxon>
        <taxon>Pseudonocardiaceae</taxon>
        <taxon>Pseudonocardia</taxon>
    </lineage>
</organism>
<evidence type="ECO:0000256" key="2">
    <source>
        <dbReference type="SAM" id="MobiDB-lite"/>
    </source>
</evidence>
<dbReference type="PANTHER" id="PTHR30404:SF0">
    <property type="entry name" value="N-ACETYLMURAMOYL-L-ALANINE AMIDASE AMIC"/>
    <property type="match status" value="1"/>
</dbReference>
<gene>
    <name evidence="5" type="ORF">JOF36_000157</name>
</gene>
<evidence type="ECO:0000256" key="3">
    <source>
        <dbReference type="SAM" id="SignalP"/>
    </source>
</evidence>
<dbReference type="GO" id="GO:0008745">
    <property type="term" value="F:N-acetylmuramoyl-L-alanine amidase activity"/>
    <property type="evidence" value="ECO:0007669"/>
    <property type="project" value="UniProtKB-EC"/>
</dbReference>
<dbReference type="Gene3D" id="3.40.630.40">
    <property type="entry name" value="Zn-dependent exopeptidases"/>
    <property type="match status" value="1"/>
</dbReference>
<keyword evidence="6" id="KW-1185">Reference proteome</keyword>
<feature type="signal peptide" evidence="3">
    <location>
        <begin position="1"/>
        <end position="24"/>
    </location>
</feature>
<feature type="compositionally biased region" description="Polar residues" evidence="2">
    <location>
        <begin position="88"/>
        <end position="97"/>
    </location>
</feature>
<dbReference type="InterPro" id="IPR050695">
    <property type="entry name" value="N-acetylmuramoyl_amidase_3"/>
</dbReference>
<feature type="domain" description="MurNAc-LAA" evidence="4">
    <location>
        <begin position="143"/>
        <end position="263"/>
    </location>
</feature>
<accession>A0ABS4VKL4</accession>
<name>A0ABS4VKL4_9PSEU</name>
<sequence length="268" mass="26828">MHAPIRSVAVAVLAAAALCSGCTAPPDTPAAPPPVAEPAVSAEATTQGAVSSAPAAPIVLLDPGHNGGNGANPAALRRQVPDGRGGTKSCNTTGSATNAGYPEHAFTWDLTQRVRTRLEAAGVRVVLTRQDDDGVGPCVDERGAAGGRAGAVAAVSLHADGSGPSARGFHVAHADPPVHGTGPESLRLATALRDGLRSGRFATADYIGQDGLDARDDLAGLNLATVPTALVEAGNMRNADDAAVLTSAEGRDRYAEAISAGVLAYLGR</sequence>
<evidence type="ECO:0000313" key="6">
    <source>
        <dbReference type="Proteomes" id="UP001519295"/>
    </source>
</evidence>
<dbReference type="RefSeq" id="WP_210024514.1">
    <property type="nucleotide sequence ID" value="NZ_JAGINU010000001.1"/>
</dbReference>
<evidence type="ECO:0000256" key="1">
    <source>
        <dbReference type="ARBA" id="ARBA00022801"/>
    </source>
</evidence>
<feature type="region of interest" description="Disordered" evidence="2">
    <location>
        <begin position="63"/>
        <end position="97"/>
    </location>
</feature>
<evidence type="ECO:0000259" key="4">
    <source>
        <dbReference type="SMART" id="SM00646"/>
    </source>
</evidence>
<proteinExistence type="predicted"/>
<dbReference type="EMBL" id="JAGINU010000001">
    <property type="protein sequence ID" value="MBP2364461.1"/>
    <property type="molecule type" value="Genomic_DNA"/>
</dbReference>
<comment type="caution">
    <text evidence="5">The sequence shown here is derived from an EMBL/GenBank/DDBJ whole genome shotgun (WGS) entry which is preliminary data.</text>
</comment>
<dbReference type="PANTHER" id="PTHR30404">
    <property type="entry name" value="N-ACETYLMURAMOYL-L-ALANINE AMIDASE"/>
    <property type="match status" value="1"/>
</dbReference>
<dbReference type="CDD" id="cd02696">
    <property type="entry name" value="MurNAc-LAA"/>
    <property type="match status" value="1"/>
</dbReference>
<dbReference type="EC" id="3.5.1.28" evidence="5"/>
<keyword evidence="3" id="KW-0732">Signal</keyword>
<dbReference type="Proteomes" id="UP001519295">
    <property type="component" value="Unassembled WGS sequence"/>
</dbReference>
<feature type="chain" id="PRO_5047251547" evidence="3">
    <location>
        <begin position="25"/>
        <end position="268"/>
    </location>
</feature>
<dbReference type="Pfam" id="PF01520">
    <property type="entry name" value="Amidase_3"/>
    <property type="match status" value="1"/>
</dbReference>
<dbReference type="InterPro" id="IPR002508">
    <property type="entry name" value="MurNAc-LAA_cat"/>
</dbReference>
<protein>
    <submittedName>
        <fullName evidence="5">N-acetylmuramoyl-L-alanine amidase</fullName>
        <ecNumber evidence="5">3.5.1.28</ecNumber>
    </submittedName>
</protein>
<evidence type="ECO:0000313" key="5">
    <source>
        <dbReference type="EMBL" id="MBP2364461.1"/>
    </source>
</evidence>